<dbReference type="KEGG" id="foc:127749833"/>
<dbReference type="Proteomes" id="UP000504606">
    <property type="component" value="Unplaced"/>
</dbReference>
<reference evidence="3" key="1">
    <citation type="submission" date="2025-08" db="UniProtKB">
        <authorList>
            <consortium name="RefSeq"/>
        </authorList>
    </citation>
    <scope>IDENTIFICATION</scope>
    <source>
        <tissue evidence="3">Whole organism</tissue>
    </source>
</reference>
<proteinExistence type="predicted"/>
<evidence type="ECO:0000313" key="2">
    <source>
        <dbReference type="Proteomes" id="UP000504606"/>
    </source>
</evidence>
<name>A0A9C6U8L3_FRAOC</name>
<dbReference type="OrthoDB" id="8179976at2759"/>
<evidence type="ECO:0000256" key="1">
    <source>
        <dbReference type="SAM" id="SignalP"/>
    </source>
</evidence>
<dbReference type="RefSeq" id="XP_052125617.1">
    <property type="nucleotide sequence ID" value="XM_052269657.1"/>
</dbReference>
<feature type="chain" id="PRO_5039301909" evidence="1">
    <location>
        <begin position="24"/>
        <end position="192"/>
    </location>
</feature>
<organism evidence="2 3">
    <name type="scientific">Frankliniella occidentalis</name>
    <name type="common">Western flower thrips</name>
    <name type="synonym">Euthrips occidentalis</name>
    <dbReference type="NCBI Taxonomy" id="133901"/>
    <lineage>
        <taxon>Eukaryota</taxon>
        <taxon>Metazoa</taxon>
        <taxon>Ecdysozoa</taxon>
        <taxon>Arthropoda</taxon>
        <taxon>Hexapoda</taxon>
        <taxon>Insecta</taxon>
        <taxon>Pterygota</taxon>
        <taxon>Neoptera</taxon>
        <taxon>Paraneoptera</taxon>
        <taxon>Thysanoptera</taxon>
        <taxon>Terebrantia</taxon>
        <taxon>Thripoidea</taxon>
        <taxon>Thripidae</taxon>
        <taxon>Frankliniella</taxon>
    </lineage>
</organism>
<gene>
    <name evidence="3" type="primary">LOC127749833</name>
</gene>
<evidence type="ECO:0000313" key="3">
    <source>
        <dbReference type="RefSeq" id="XP_052125617.1"/>
    </source>
</evidence>
<keyword evidence="2" id="KW-1185">Reference proteome</keyword>
<sequence>MRNMSFLLVVLQILMFCEEGIHGKVMKNLIGPYIVYGEHFTNCEPNLPSTWYLRASHFNPRKPKELQVLNGNWTISFMFDDNTWVKVVIDVRSNNQWKENAFVLNFKNNGCRALKENAPELYNQVFKQAEVSGAHCSLKPGTYEVNNTKAAWIFPNLPAFPYGHYRLRAWMGKPEIVYGCWGAEGWFIPKPE</sequence>
<dbReference type="AlphaFoldDB" id="A0A9C6U8L3"/>
<dbReference type="GeneID" id="127749833"/>
<feature type="signal peptide" evidence="1">
    <location>
        <begin position="1"/>
        <end position="23"/>
    </location>
</feature>
<protein>
    <submittedName>
        <fullName evidence="3">Uncharacterized protein LOC127749833</fullName>
    </submittedName>
</protein>
<keyword evidence="1" id="KW-0732">Signal</keyword>
<accession>A0A9C6U8L3</accession>